<evidence type="ECO:0000313" key="7">
    <source>
        <dbReference type="Proteomes" id="UP000835206"/>
    </source>
</evidence>
<feature type="domain" description="FYVE-type" evidence="6">
    <location>
        <begin position="705"/>
        <end position="764"/>
    </location>
</feature>
<dbReference type="RefSeq" id="XP_020721281.2">
    <property type="nucleotide sequence ID" value="XM_020865622.2"/>
</dbReference>
<feature type="compositionally biased region" description="Polar residues" evidence="5">
    <location>
        <begin position="652"/>
        <end position="670"/>
    </location>
</feature>
<evidence type="ECO:0000313" key="8">
    <source>
        <dbReference type="RefSeq" id="XP_003399354.2"/>
    </source>
</evidence>
<dbReference type="RefSeq" id="XP_020721282.2">
    <property type="nucleotide sequence ID" value="XM_020865623.2"/>
</dbReference>
<dbReference type="Proteomes" id="UP000835206">
    <property type="component" value="Chromosome 11"/>
</dbReference>
<dbReference type="GeneID" id="100649780"/>
<feature type="region of interest" description="Disordered" evidence="5">
    <location>
        <begin position="870"/>
        <end position="913"/>
    </location>
</feature>
<evidence type="ECO:0000256" key="3">
    <source>
        <dbReference type="ARBA" id="ARBA00022833"/>
    </source>
</evidence>
<dbReference type="InterPro" id="IPR037145">
    <property type="entry name" value="SARA_Smad-bd_sf"/>
</dbReference>
<dbReference type="Pfam" id="PF11409">
    <property type="entry name" value="SARA"/>
    <property type="match status" value="1"/>
</dbReference>
<evidence type="ECO:0000256" key="2">
    <source>
        <dbReference type="ARBA" id="ARBA00022771"/>
    </source>
</evidence>
<evidence type="ECO:0000256" key="5">
    <source>
        <dbReference type="SAM" id="MobiDB-lite"/>
    </source>
</evidence>
<keyword evidence="7" id="KW-1185">Reference proteome</keyword>
<proteinExistence type="predicted"/>
<keyword evidence="3" id="KW-0862">Zinc</keyword>
<dbReference type="CTD" id="44263"/>
<keyword evidence="2 4" id="KW-0863">Zinc-finger</keyword>
<dbReference type="Gene3D" id="3.30.500.40">
    <property type="match status" value="1"/>
</dbReference>
<dbReference type="InterPro" id="IPR013083">
    <property type="entry name" value="Znf_RING/FYVE/PHD"/>
</dbReference>
<feature type="compositionally biased region" description="Polar residues" evidence="5">
    <location>
        <begin position="542"/>
        <end position="554"/>
    </location>
</feature>
<organism evidence="7 8">
    <name type="scientific">Bombus terrestris</name>
    <name type="common">Buff-tailed bumblebee</name>
    <name type="synonym">Apis terrestris</name>
    <dbReference type="NCBI Taxonomy" id="30195"/>
    <lineage>
        <taxon>Eukaryota</taxon>
        <taxon>Metazoa</taxon>
        <taxon>Ecdysozoa</taxon>
        <taxon>Arthropoda</taxon>
        <taxon>Hexapoda</taxon>
        <taxon>Insecta</taxon>
        <taxon>Pterygota</taxon>
        <taxon>Neoptera</taxon>
        <taxon>Endopterygota</taxon>
        <taxon>Hymenoptera</taxon>
        <taxon>Apocrita</taxon>
        <taxon>Aculeata</taxon>
        <taxon>Apoidea</taxon>
        <taxon>Anthophila</taxon>
        <taxon>Apidae</taxon>
        <taxon>Bombus</taxon>
        <taxon>Bombus</taxon>
    </lineage>
</organism>
<evidence type="ECO:0000313" key="9">
    <source>
        <dbReference type="RefSeq" id="XP_020721281.2"/>
    </source>
</evidence>
<dbReference type="Gene3D" id="3.30.40.10">
    <property type="entry name" value="Zinc/RING finger domain, C3HC4 (zinc finger)"/>
    <property type="match status" value="1"/>
</dbReference>
<dbReference type="GO" id="GO:0016197">
    <property type="term" value="P:endosomal transport"/>
    <property type="evidence" value="ECO:0007669"/>
    <property type="project" value="TreeGrafter"/>
</dbReference>
<dbReference type="SMART" id="SM01421">
    <property type="entry name" value="DUF3480"/>
    <property type="match status" value="1"/>
</dbReference>
<protein>
    <submittedName>
        <fullName evidence="8 9">Zinc finger FYVE domain-containing protein 9 isoform X1</fullName>
    </submittedName>
</protein>
<dbReference type="PANTHER" id="PTHR46319">
    <property type="entry name" value="ZINC FINGER FYVE DOMAIN-CONTAINING PROTEIN"/>
    <property type="match status" value="1"/>
</dbReference>
<dbReference type="Gene3D" id="3.30.1360.220">
    <property type="entry name" value="Domain of unknown function (DUF3480), N-terminal subdomain"/>
    <property type="match status" value="2"/>
</dbReference>
<feature type="region of interest" description="Disordered" evidence="5">
    <location>
        <begin position="533"/>
        <end position="554"/>
    </location>
</feature>
<dbReference type="InterPro" id="IPR024608">
    <property type="entry name" value="SARA-like_SBD"/>
</dbReference>
<dbReference type="KEGG" id="bter:100649780"/>
<accession>A0A9B0BJP8</accession>
<sequence>MEKFAIDLDKVLDDFEFNEDCAEQIASDNLSTNNASSSSVKCNLEPSALKGYNYLLIEPKKVNKEFDIILPVERHKDLQQINTKNKCINENDIVSENLNCSTEQTTIENTDVNQFYTQECTNDNKSIQKQSVSSYDSEQVSLAIYNDISQKVIQKQQNSNNSPKIDNRYDKKLNQSNLKPSVSNVFSSLNEYINAPPGSSDCIHSVLNDSEIQSDLETKVPQIIQSSAKDSDESIPHEQTVDIPDPTREILVQSYQDATIPITVELPITYETNIKEDVKNVHVTNFKPLESKTDPPEKVVLNEACIELSNKAEIKNDKTHNYNSDRIDQEKNSMLECTYKQDDYYENESTTQLQDNESKLSVESIGTNEEHRSSLNSVSKPIGFSNIDNLSEDELTKYLAELEEEEKLRESCNKYENITNTAQNVSQDQKDENKQNVQVFPDTSVESRKMIESELNERIENISVSDCQEKETDKELLNNALMKHESDDRLNEDRLNKHKDILSNPSGKELKLLHRVNIAKDDKVKLENECVPDTKDIEDSQESPTYSLNINQGSLNDGRTEIQLKEQKGNSTQYNQACELKMPSDIDNISEERTSTTSEPDTLIDMTKHNNVISTSVDVYTRPNVSDTSNDSEKPVRPQTLDIVLSNNSTEHQVLGSTSDTPSYQIQSDTDGIKEEQGSSPDILENSLPESGSVLGKQPPFWVPDSDAPSCMLCDVKFTVIKRRHHCRACGKVLCNKCCNMKYKLEYQGNIDSRVCVSCYQLLTKAETEQGMGEWSSGYSTCMNNNDINSPQGRQPNPNNPMEYCSTIPPLQQLAGGLPPPPTVMVPVGVLKREDGTKSRPEISKSVMFSDGIRPGCDLTELDMSWDLKPPYRKSGSKRIPTPGSSAPSTSVKKQNLPRFDPNTESYVPQDPNALPPTVTIHKGQVSYHAVTDENLLYKTLKNECEPPVMFAINRNLYAYVKIVTLNCCVNKTCWNVTSKGLDCVGQDEIILLIEALPDETRVPKDLLLFINQLRLEAMKGNIVSELGFLIYQGGNFLDSREHAGFLFIRQTSQCLQKIVLPPGPYLFGLLVHRWETPWAKVFPLRLVLRLGAEYRYYPCPLFSVRFRDALYFEIGHTVMKVLADFRNFAYTLPSVRGLTIHLRNRMTDVMFPRNRYDQVIKGLNNSNDHVLAYASNFSIAADSHLVCIQTNTGDESTYQTQAISINNNPRTITGTSFIVINGALKSSMGLSAKSSIVEDGLMVEIMPEKMEALKAALKNMQDFSIGCGRQGAPEPDETVNIKWVDNDVQFNVGVKSPIDRRPMDGIPSIRIHNGIDYKGTSRFIRWTEVFIINSDDHPNGVHDPVDINKLSGNIAKATCTALVKLLDLLANAGLTKLGVRTTIHPDNVGYEAGSEGMKLPPIYMKSLDNELIQVLHKAAQSSQDTHIVLELIFYILDD</sequence>
<dbReference type="GO" id="GO:0008270">
    <property type="term" value="F:zinc ion binding"/>
    <property type="evidence" value="ECO:0007669"/>
    <property type="project" value="UniProtKB-KW"/>
</dbReference>
<evidence type="ECO:0000256" key="1">
    <source>
        <dbReference type="ARBA" id="ARBA00022723"/>
    </source>
</evidence>
<dbReference type="SUPFAM" id="SSF57903">
    <property type="entry name" value="FYVE/PHD zinc finger"/>
    <property type="match status" value="1"/>
</dbReference>
<dbReference type="CDD" id="cd15729">
    <property type="entry name" value="FYVE_endofin"/>
    <property type="match status" value="1"/>
</dbReference>
<keyword evidence="1" id="KW-0479">Metal-binding</keyword>
<dbReference type="FunFam" id="3.30.40.10:FF:000084">
    <property type="entry name" value="Zinc finger, FYVE domain-containing 9b"/>
    <property type="match status" value="1"/>
</dbReference>
<dbReference type="GO" id="GO:0031901">
    <property type="term" value="C:early endosome membrane"/>
    <property type="evidence" value="ECO:0007669"/>
    <property type="project" value="TreeGrafter"/>
</dbReference>
<evidence type="ECO:0000259" key="6">
    <source>
        <dbReference type="PROSITE" id="PS50178"/>
    </source>
</evidence>
<dbReference type="InterPro" id="IPR011011">
    <property type="entry name" value="Znf_FYVE_PHD"/>
</dbReference>
<dbReference type="RefSeq" id="XP_003399354.2">
    <property type="nucleotide sequence ID" value="XM_003399306.4"/>
</dbReference>
<dbReference type="SMART" id="SM00064">
    <property type="entry name" value="FYVE"/>
    <property type="match status" value="1"/>
</dbReference>
<evidence type="ECO:0000313" key="10">
    <source>
        <dbReference type="RefSeq" id="XP_020721282.2"/>
    </source>
</evidence>
<reference evidence="8 9" key="1">
    <citation type="submission" date="2025-04" db="UniProtKB">
        <authorList>
            <consortium name="RefSeq"/>
        </authorList>
    </citation>
    <scope>IDENTIFICATION</scope>
</reference>
<evidence type="ECO:0000256" key="4">
    <source>
        <dbReference type="PROSITE-ProRule" id="PRU00091"/>
    </source>
</evidence>
<dbReference type="InterPro" id="IPR022557">
    <property type="entry name" value="SARA-like_C"/>
</dbReference>
<dbReference type="Pfam" id="PF01363">
    <property type="entry name" value="FYVE"/>
    <property type="match status" value="1"/>
</dbReference>
<dbReference type="Gene3D" id="4.10.720.10">
    <property type="entry name" value="Smad anchor for receptor activation, Smad-binding domain"/>
    <property type="match status" value="1"/>
</dbReference>
<feature type="region of interest" description="Disordered" evidence="5">
    <location>
        <begin position="652"/>
        <end position="691"/>
    </location>
</feature>
<name>A0A9B0BJP8_BOMTE</name>
<gene>
    <name evidence="8 9 10" type="primary">LOC100649780</name>
</gene>
<dbReference type="PANTHER" id="PTHR46319:SF3">
    <property type="entry name" value="ZINC FINGER FYVE DOMAIN-CONTAINING PROTEIN"/>
    <property type="match status" value="1"/>
</dbReference>
<dbReference type="SMART" id="SM01422">
    <property type="entry name" value="SARA"/>
    <property type="match status" value="1"/>
</dbReference>
<dbReference type="PROSITE" id="PS50178">
    <property type="entry name" value="ZF_FYVE"/>
    <property type="match status" value="1"/>
</dbReference>
<dbReference type="InterPro" id="IPR017455">
    <property type="entry name" value="Znf_FYVE-rel"/>
</dbReference>
<dbReference type="FunFam" id="3.30.500.40:FF:000001">
    <property type="entry name" value="Zinc finger, FYVE domain-containing 9a"/>
    <property type="match status" value="1"/>
</dbReference>
<dbReference type="InterPro" id="IPR000306">
    <property type="entry name" value="Znf_FYVE"/>
</dbReference>
<dbReference type="OrthoDB" id="5872154at2759"/>
<dbReference type="Pfam" id="PF11979">
    <property type="entry name" value="SARA_C"/>
    <property type="match status" value="1"/>
</dbReference>
<feature type="compositionally biased region" description="Polar residues" evidence="5">
    <location>
        <begin position="883"/>
        <end position="894"/>
    </location>
</feature>